<reference evidence="9" key="1">
    <citation type="submission" date="2013-07" db="EMBL/GenBank/DDBJ databases">
        <title>The genome of Eucalyptus grandis.</title>
        <authorList>
            <person name="Schmutz J."/>
            <person name="Hayes R."/>
            <person name="Myburg A."/>
            <person name="Tuskan G."/>
            <person name="Grattapaglia D."/>
            <person name="Rokhsar D.S."/>
        </authorList>
    </citation>
    <scope>NUCLEOTIDE SEQUENCE</scope>
    <source>
        <tissue evidence="9">Leaf extractions</tissue>
    </source>
</reference>
<dbReference type="EMBL" id="KK198758">
    <property type="protein sequence ID" value="KCW67226.1"/>
    <property type="molecule type" value="Genomic_DNA"/>
</dbReference>
<accession>A0A059BMV7</accession>
<evidence type="ECO:0000256" key="4">
    <source>
        <dbReference type="ARBA" id="ARBA00022741"/>
    </source>
</evidence>
<keyword evidence="4" id="KW-0547">Nucleotide-binding</keyword>
<evidence type="ECO:0000259" key="8">
    <source>
        <dbReference type="Pfam" id="PF23247"/>
    </source>
</evidence>
<name>A0A059BMV7_EUCGR</name>
<dbReference type="eggNOG" id="KOG4658">
    <property type="taxonomic scope" value="Eukaryota"/>
</dbReference>
<dbReference type="Gene3D" id="3.80.10.10">
    <property type="entry name" value="Ribonuclease Inhibitor"/>
    <property type="match status" value="3"/>
</dbReference>
<sequence>MPTLKRKLEELSNQEADMDGLETWCRKAKRIRGEYWSMVQAFREGRSLSPQQVERLNDLSKEVKDILGHCSFRKGWTTHAAGSRKSLPLVTTELVDKESKKTIEKICGYLMEDEIFLIGICGMAGVGKTAILMHVHNRVLENPAFNDVFWVTVPQEFNVYELQNEIANAVGLDNLSMDKDVKRRACILNRHLKSKRAVLCLDGLWMHFDIEDVGIPVEKGSIKLMVCQKQVEISPLDMQDDCWVLFLRKLCFGRELPSEVKKIASSILDKCGGLPLGIIEIATQMRGLKGVREWKDLLQQLENSMMELGVFKKLKLSYMNLGNPQVQQCFLHLILCFGEWYFEEEENIEKVLIESFIDEGLLSGRATRQELHKKGNTILDKLKKACLGVDKHREYLLVHPLIRHMALQIVTSTTHMVKANMGLKEIPKDKFWTDHLEKVFLQSNDIKEIPYGISPNCPKLMRLSLNNNFYLEAIHKSFFKHMKGLKVLDLSKTNITELPDTISHLESLETLLLQDCEELHCIPCVRKLGSLKKLDLSWCAMLEEVPEGMEMLANLTYLDLLGTKIRALPEGVLGKLVNLQYLVIDYIMEEEEEIVLTIVEGLYCSVSNVETFNACVRLVEQNSSQPYDLALSASGYYLFRDKHERHGEIGGDGRALLPKNVQVLEVERCGGLTSLCEVGPLNNLKELQIEEWEKLEELGAVHFPCLRRLNITQCTKLKHFLKEGHELRCLQWFKIEGLEELEEINIAAPFLYNIEVYRCPKMKWVVKWQWLATRIPNLRSIKIKDCEQLEEIVSGLPRIGATCRLTKIDIEGCSNLKRVLMTHDMSLNLPFLQQVRVEDCMGIEAIIGIVPNMTQPLHLINLTLRNLPELKTICEGTVSWLSIQYMRIDECPKLKRLPLLDKGPCYDDDICIDKDICIDELTWQSLEWDHSCFHPSLQHLARRYGKSPAKF</sequence>
<proteinExistence type="inferred from homology"/>
<dbReference type="AlphaFoldDB" id="A0A059BMV7"/>
<dbReference type="InterPro" id="IPR001611">
    <property type="entry name" value="Leu-rich_rpt"/>
</dbReference>
<dbReference type="Pfam" id="PF13855">
    <property type="entry name" value="LRR_8"/>
    <property type="match status" value="1"/>
</dbReference>
<evidence type="ECO:0000256" key="5">
    <source>
        <dbReference type="ARBA" id="ARBA00022821"/>
    </source>
</evidence>
<evidence type="ECO:0000256" key="3">
    <source>
        <dbReference type="ARBA" id="ARBA00022737"/>
    </source>
</evidence>
<dbReference type="GO" id="GO:0043531">
    <property type="term" value="F:ADP binding"/>
    <property type="evidence" value="ECO:0007669"/>
    <property type="project" value="InterPro"/>
</dbReference>
<dbReference type="Gene3D" id="1.10.8.430">
    <property type="entry name" value="Helical domain of apoptotic protease-activating factors"/>
    <property type="match status" value="1"/>
</dbReference>
<dbReference type="PANTHER" id="PTHR33463">
    <property type="entry name" value="NB-ARC DOMAIN-CONTAINING PROTEIN-RELATED"/>
    <property type="match status" value="1"/>
</dbReference>
<dbReference type="InterPro" id="IPR050905">
    <property type="entry name" value="Plant_NBS-LRR"/>
</dbReference>
<keyword evidence="5" id="KW-0611">Plant defense</keyword>
<dbReference type="Pfam" id="PF23247">
    <property type="entry name" value="LRR_RPS2"/>
    <property type="match status" value="1"/>
</dbReference>
<evidence type="ECO:0000256" key="2">
    <source>
        <dbReference type="ARBA" id="ARBA00022614"/>
    </source>
</evidence>
<dbReference type="SUPFAM" id="SSF52058">
    <property type="entry name" value="L domain-like"/>
    <property type="match status" value="1"/>
</dbReference>
<evidence type="ECO:0000313" key="9">
    <source>
        <dbReference type="EMBL" id="KCW67226.1"/>
    </source>
</evidence>
<dbReference type="InterPro" id="IPR002182">
    <property type="entry name" value="NB-ARC"/>
</dbReference>
<dbReference type="InterPro" id="IPR042197">
    <property type="entry name" value="Apaf_helical"/>
</dbReference>
<feature type="domain" description="NB-ARC" evidence="7">
    <location>
        <begin position="100"/>
        <end position="234"/>
    </location>
</feature>
<feature type="domain" description="Disease resistance protein At4g27190-like leucine-rich repeats" evidence="8">
    <location>
        <begin position="790"/>
        <end position="897"/>
    </location>
</feature>
<keyword evidence="2" id="KW-0433">Leucine-rich repeat</keyword>
<dbReference type="Gene3D" id="3.40.50.300">
    <property type="entry name" value="P-loop containing nucleotide triphosphate hydrolases"/>
    <property type="match status" value="1"/>
</dbReference>
<gene>
    <name evidence="9" type="ORF">EUGRSUZ_F01009</name>
</gene>
<dbReference type="InterPro" id="IPR027417">
    <property type="entry name" value="P-loop_NTPase"/>
</dbReference>
<dbReference type="SUPFAM" id="SSF52540">
    <property type="entry name" value="P-loop containing nucleoside triphosphate hydrolases"/>
    <property type="match status" value="1"/>
</dbReference>
<dbReference type="PANTHER" id="PTHR33463:SF221">
    <property type="entry name" value="LEUCINE-RICH REPEAT DOMAIN, L DOMAIN-CONTAINING PROTEIN"/>
    <property type="match status" value="1"/>
</dbReference>
<dbReference type="GO" id="GO:0005524">
    <property type="term" value="F:ATP binding"/>
    <property type="evidence" value="ECO:0007669"/>
    <property type="project" value="UniProtKB-KW"/>
</dbReference>
<dbReference type="InParanoid" id="A0A059BMV7"/>
<dbReference type="SMART" id="SM00369">
    <property type="entry name" value="LRR_TYP"/>
    <property type="match status" value="3"/>
</dbReference>
<dbReference type="Gramene" id="KCW67226">
    <property type="protein sequence ID" value="KCW67226"/>
    <property type="gene ID" value="EUGRSUZ_F01009"/>
</dbReference>
<evidence type="ECO:0000259" key="7">
    <source>
        <dbReference type="Pfam" id="PF00931"/>
    </source>
</evidence>
<comment type="similarity">
    <text evidence="1">Belongs to the disease resistance NB-LRR family.</text>
</comment>
<dbReference type="InterPro" id="IPR057135">
    <property type="entry name" value="At4g27190-like_LRR"/>
</dbReference>
<keyword evidence="6" id="KW-0067">ATP-binding</keyword>
<keyword evidence="3" id="KW-0677">Repeat</keyword>
<dbReference type="PRINTS" id="PR00364">
    <property type="entry name" value="DISEASERSIST"/>
</dbReference>
<dbReference type="InterPro" id="IPR003591">
    <property type="entry name" value="Leu-rich_rpt_typical-subtyp"/>
</dbReference>
<organism evidence="9">
    <name type="scientific">Eucalyptus grandis</name>
    <name type="common">Flooded gum</name>
    <dbReference type="NCBI Taxonomy" id="71139"/>
    <lineage>
        <taxon>Eukaryota</taxon>
        <taxon>Viridiplantae</taxon>
        <taxon>Streptophyta</taxon>
        <taxon>Embryophyta</taxon>
        <taxon>Tracheophyta</taxon>
        <taxon>Spermatophyta</taxon>
        <taxon>Magnoliopsida</taxon>
        <taxon>eudicotyledons</taxon>
        <taxon>Gunneridae</taxon>
        <taxon>Pentapetalae</taxon>
        <taxon>rosids</taxon>
        <taxon>malvids</taxon>
        <taxon>Myrtales</taxon>
        <taxon>Myrtaceae</taxon>
        <taxon>Myrtoideae</taxon>
        <taxon>Eucalypteae</taxon>
        <taxon>Eucalyptus</taxon>
    </lineage>
</organism>
<dbReference type="Pfam" id="PF00931">
    <property type="entry name" value="NB-ARC"/>
    <property type="match status" value="1"/>
</dbReference>
<protein>
    <submittedName>
        <fullName evidence="9">Uncharacterized protein</fullName>
    </submittedName>
</protein>
<dbReference type="InterPro" id="IPR032675">
    <property type="entry name" value="LRR_dom_sf"/>
</dbReference>
<evidence type="ECO:0000256" key="6">
    <source>
        <dbReference type="ARBA" id="ARBA00022840"/>
    </source>
</evidence>
<evidence type="ECO:0000256" key="1">
    <source>
        <dbReference type="ARBA" id="ARBA00008894"/>
    </source>
</evidence>
<dbReference type="GO" id="GO:0006952">
    <property type="term" value="P:defense response"/>
    <property type="evidence" value="ECO:0007669"/>
    <property type="project" value="UniProtKB-KW"/>
</dbReference>